<sequence>MRGNNVLGIVFSNMHDEFLKELTAVRTLGSIPFGGRYRLIDFALSNMVNSGITKVGVITKSNYQSLMDHLGSGKAWNLSRKRQGLYILPPFGQGNDVYSDRIQALEGIMPFLNHSNEEYVLLSDCDLVLNFDIDAMMEAHMASGADITIAYKYGVKPERRNDVIVMDLDETNRVTNIEIDPQRTEDCCFGLNIYLMRRDFLKMAISSARSKSATSFVRDVIQSRVLKNRIYGYRVKEHASVVDSIASYFSANMDLLKPEVRAELFERSRPIYTKVRDDMPTRYGLGSSVKNSLIADGCVIEGEVENSILFRGVHVGKGCKVKNCIIGQNSVLGVNSQIAYVITDKDVILKGGRTLMGFETYPVFIGKEAVV</sequence>
<dbReference type="Proteomes" id="UP001489509">
    <property type="component" value="Unassembled WGS sequence"/>
</dbReference>
<dbReference type="InterPro" id="IPR005835">
    <property type="entry name" value="NTP_transferase_dom"/>
</dbReference>
<keyword evidence="6" id="KW-1185">Reference proteome</keyword>
<evidence type="ECO:0000259" key="3">
    <source>
        <dbReference type="Pfam" id="PF00483"/>
    </source>
</evidence>
<dbReference type="Pfam" id="PF24894">
    <property type="entry name" value="Hexapep_GlmU"/>
    <property type="match status" value="1"/>
</dbReference>
<feature type="domain" description="Nucleotidyl transferase" evidence="3">
    <location>
        <begin position="20"/>
        <end position="256"/>
    </location>
</feature>
<keyword evidence="5" id="KW-0808">Transferase</keyword>
<keyword evidence="2" id="KW-0320">Glycogen biosynthesis</keyword>
<dbReference type="GO" id="GO:0008878">
    <property type="term" value="F:glucose-1-phosphate adenylyltransferase activity"/>
    <property type="evidence" value="ECO:0007669"/>
    <property type="project" value="UniProtKB-EC"/>
</dbReference>
<reference evidence="5 6" key="1">
    <citation type="submission" date="2024-03" db="EMBL/GenBank/DDBJ databases">
        <title>Human intestinal bacterial collection.</title>
        <authorList>
            <person name="Pauvert C."/>
            <person name="Hitch T.C.A."/>
            <person name="Clavel T."/>
        </authorList>
    </citation>
    <scope>NUCLEOTIDE SEQUENCE [LARGE SCALE GENOMIC DNA]</scope>
    <source>
        <strain evidence="5 6">CLA-JM-H44</strain>
    </source>
</reference>
<protein>
    <submittedName>
        <fullName evidence="5">Glucose-1-phosphate adenylyltransferase subunit GlgD</fullName>
        <ecNumber evidence="5">2.7.7.27</ecNumber>
    </submittedName>
</protein>
<keyword evidence="5" id="KW-0548">Nucleotidyltransferase</keyword>
<dbReference type="InterPro" id="IPR011004">
    <property type="entry name" value="Trimer_LpxA-like_sf"/>
</dbReference>
<dbReference type="CDD" id="cd02508">
    <property type="entry name" value="ADP_Glucose_PP"/>
    <property type="match status" value="1"/>
</dbReference>
<dbReference type="SUPFAM" id="SSF53448">
    <property type="entry name" value="Nucleotide-diphospho-sugar transferases"/>
    <property type="match status" value="1"/>
</dbReference>
<accession>A0ABV1DZG1</accession>
<feature type="domain" description="Glucose-1-phosphate adenylyltransferase/Bifunctional protein GlmU-like C-terminal hexapeptide" evidence="4">
    <location>
        <begin position="287"/>
        <end position="352"/>
    </location>
</feature>
<comment type="similarity">
    <text evidence="1">Belongs to the bacterial/plant glucose-1-phosphate adenylyltransferase family.</text>
</comment>
<dbReference type="Gene3D" id="3.90.550.10">
    <property type="entry name" value="Spore Coat Polysaccharide Biosynthesis Protein SpsA, Chain A"/>
    <property type="match status" value="1"/>
</dbReference>
<dbReference type="RefSeq" id="WP_349219014.1">
    <property type="nucleotide sequence ID" value="NZ_JBBMFD010000008.1"/>
</dbReference>
<evidence type="ECO:0000256" key="2">
    <source>
        <dbReference type="ARBA" id="ARBA00023056"/>
    </source>
</evidence>
<evidence type="ECO:0000313" key="5">
    <source>
        <dbReference type="EMBL" id="MEQ2440446.1"/>
    </source>
</evidence>
<evidence type="ECO:0000256" key="1">
    <source>
        <dbReference type="ARBA" id="ARBA00010443"/>
    </source>
</evidence>
<evidence type="ECO:0000313" key="6">
    <source>
        <dbReference type="Proteomes" id="UP001489509"/>
    </source>
</evidence>
<dbReference type="InterPro" id="IPR056818">
    <property type="entry name" value="GlmU/GlgC-like_hexapep"/>
</dbReference>
<dbReference type="PANTHER" id="PTHR43523">
    <property type="entry name" value="GLUCOSE-1-PHOSPHATE ADENYLYLTRANSFERASE-RELATED"/>
    <property type="match status" value="1"/>
</dbReference>
<evidence type="ECO:0000259" key="4">
    <source>
        <dbReference type="Pfam" id="PF24894"/>
    </source>
</evidence>
<dbReference type="Gene3D" id="2.160.10.10">
    <property type="entry name" value="Hexapeptide repeat proteins"/>
    <property type="match status" value="1"/>
</dbReference>
<dbReference type="EMBL" id="JBBMFD010000008">
    <property type="protein sequence ID" value="MEQ2440446.1"/>
    <property type="molecule type" value="Genomic_DNA"/>
</dbReference>
<dbReference type="NCBIfam" id="TIGR02092">
    <property type="entry name" value="glgD"/>
    <property type="match status" value="1"/>
</dbReference>
<dbReference type="CDD" id="cd04651">
    <property type="entry name" value="LbH_G1P_AT_C"/>
    <property type="match status" value="1"/>
</dbReference>
<dbReference type="EC" id="2.7.7.27" evidence="5"/>
<comment type="caution">
    <text evidence="5">The sequence shown here is derived from an EMBL/GenBank/DDBJ whole genome shotgun (WGS) entry which is preliminary data.</text>
</comment>
<dbReference type="InterPro" id="IPR011831">
    <property type="entry name" value="ADP-Glc_PPase"/>
</dbReference>
<dbReference type="SUPFAM" id="SSF51161">
    <property type="entry name" value="Trimeric LpxA-like enzymes"/>
    <property type="match status" value="1"/>
</dbReference>
<dbReference type="Pfam" id="PF00483">
    <property type="entry name" value="NTP_transferase"/>
    <property type="match status" value="1"/>
</dbReference>
<gene>
    <name evidence="5" type="primary">glgD</name>
    <name evidence="5" type="ORF">WMO26_06375</name>
</gene>
<dbReference type="PANTHER" id="PTHR43523:SF6">
    <property type="entry name" value="GLYCOGEN BIOSYNTHESIS PROTEIN GLGD"/>
    <property type="match status" value="1"/>
</dbReference>
<dbReference type="InterPro" id="IPR011832">
    <property type="entry name" value="GlgDAde_trans"/>
</dbReference>
<dbReference type="InterPro" id="IPR029044">
    <property type="entry name" value="Nucleotide-diphossugar_trans"/>
</dbReference>
<proteinExistence type="inferred from homology"/>
<organism evidence="5 6">
    <name type="scientific">Solibaculum intestinale</name>
    <dbReference type="NCBI Taxonomy" id="3133165"/>
    <lineage>
        <taxon>Bacteria</taxon>
        <taxon>Bacillati</taxon>
        <taxon>Bacillota</taxon>
        <taxon>Clostridia</taxon>
        <taxon>Eubacteriales</taxon>
        <taxon>Oscillospiraceae</taxon>
        <taxon>Solibaculum</taxon>
    </lineage>
</organism>
<name>A0ABV1DZG1_9FIRM</name>